<feature type="domain" description="Myb-like" evidence="8">
    <location>
        <begin position="94"/>
        <end position="145"/>
    </location>
</feature>
<protein>
    <submittedName>
        <fullName evidence="10">Uncharacterized protein</fullName>
    </submittedName>
</protein>
<evidence type="ECO:0000259" key="8">
    <source>
        <dbReference type="PROSITE" id="PS50090"/>
    </source>
</evidence>
<proteinExistence type="predicted"/>
<dbReference type="FunFam" id="1.10.10.60:FF:000060">
    <property type="entry name" value="MYB transcription factor"/>
    <property type="match status" value="1"/>
</dbReference>
<dbReference type="CDD" id="cd00167">
    <property type="entry name" value="SANT"/>
    <property type="match status" value="2"/>
</dbReference>
<evidence type="ECO:0000256" key="5">
    <source>
        <dbReference type="ARBA" id="ARBA00023163"/>
    </source>
</evidence>
<feature type="compositionally biased region" description="Low complexity" evidence="7">
    <location>
        <begin position="10"/>
        <end position="25"/>
    </location>
</feature>
<feature type="domain" description="HTH myb-type" evidence="9">
    <location>
        <begin position="94"/>
        <end position="145"/>
    </location>
</feature>
<dbReference type="EMBL" id="CM035424">
    <property type="protein sequence ID" value="KAH7351640.1"/>
    <property type="molecule type" value="Genomic_DNA"/>
</dbReference>
<organism evidence="10 11">
    <name type="scientific">Ceratopteris richardii</name>
    <name type="common">Triangle waterfern</name>
    <dbReference type="NCBI Taxonomy" id="49495"/>
    <lineage>
        <taxon>Eukaryota</taxon>
        <taxon>Viridiplantae</taxon>
        <taxon>Streptophyta</taxon>
        <taxon>Embryophyta</taxon>
        <taxon>Tracheophyta</taxon>
        <taxon>Polypodiopsida</taxon>
        <taxon>Polypodiidae</taxon>
        <taxon>Polypodiales</taxon>
        <taxon>Pteridineae</taxon>
        <taxon>Pteridaceae</taxon>
        <taxon>Parkerioideae</taxon>
        <taxon>Ceratopteris</taxon>
    </lineage>
</organism>
<keyword evidence="3" id="KW-0805">Transcription regulation</keyword>
<dbReference type="PROSITE" id="PS51294">
    <property type="entry name" value="HTH_MYB"/>
    <property type="match status" value="2"/>
</dbReference>
<keyword evidence="4" id="KW-0238">DNA-binding</keyword>
<dbReference type="SMART" id="SM00717">
    <property type="entry name" value="SANT"/>
    <property type="match status" value="2"/>
</dbReference>
<name>A0A8T2SHV2_CERRI</name>
<evidence type="ECO:0000256" key="6">
    <source>
        <dbReference type="ARBA" id="ARBA00023242"/>
    </source>
</evidence>
<dbReference type="InterPro" id="IPR050560">
    <property type="entry name" value="MYB_TF"/>
</dbReference>
<sequence length="620" mass="67885">MQSTLYPCYSEALGSSPRSPSSSASESQQKLLGFCELLGNTPTCHLSHEESCSRRLPGMQGGDSNFSCAVQVEEEKLVKLNVILNHKELEGGHSKFYARGHWRPGEDEKLKELVALYGPQNWNLIAEKLEGRSGKSCRLRWFNQLDPRINRRPFSEEEEERLLAAHHIYGNKWALIARMFPGRTDNAVKNHWHVIMARQCREQTRSAYRRKRGNQGSAIPSPFSHLQAINVNDHAMNSGCILGMHTQLANGEDERSASPSCRLLPASFTRDAHGAHIHNRLPHLNATLYSNSASLSANSPAGSYTGQDERCPVPCKDESPNRSRVYCPSLKHSTENSWASSQIDGTAHQHFVHGFSLSQGESISSQQQSHLQLWAAEPSNLLLVNQQSLNDHPEDAAQNTSEVKQLPHWLLGSEMSQIQDQLKGNKGLSTSYGPNDRSKDLHKVSSLSPPNANDSSKSNHSITRPCSHIEPSGAEGPLLSSNVHSSPSLLQLHQSEHGVNETELGLRRNSQSDGVSLSPIHRQSVSQDDMGCSNTRSCISDGSGSHFRPQHHAPTDLVLSPGPLAQEFGHAGAHAGSPNVSCSSNLSSEMGICAPQDDCQSTTGHHQPLPVLIDFLGIGI</sequence>
<evidence type="ECO:0000256" key="7">
    <source>
        <dbReference type="SAM" id="MobiDB-lite"/>
    </source>
</evidence>
<feature type="region of interest" description="Disordered" evidence="7">
    <location>
        <begin position="508"/>
        <end position="552"/>
    </location>
</feature>
<dbReference type="PROSITE" id="PS50090">
    <property type="entry name" value="MYB_LIKE"/>
    <property type="match status" value="2"/>
</dbReference>
<dbReference type="GO" id="GO:0000978">
    <property type="term" value="F:RNA polymerase II cis-regulatory region sequence-specific DNA binding"/>
    <property type="evidence" value="ECO:0007669"/>
    <property type="project" value="TreeGrafter"/>
</dbReference>
<feature type="region of interest" description="Disordered" evidence="7">
    <location>
        <begin position="1"/>
        <end position="25"/>
    </location>
</feature>
<dbReference type="Gene3D" id="1.10.10.60">
    <property type="entry name" value="Homeodomain-like"/>
    <property type="match status" value="2"/>
</dbReference>
<feature type="compositionally biased region" description="Polar residues" evidence="7">
    <location>
        <begin position="445"/>
        <end position="464"/>
    </location>
</feature>
<dbReference type="Proteomes" id="UP000825935">
    <property type="component" value="Chromosome 19"/>
</dbReference>
<dbReference type="OrthoDB" id="2143914at2759"/>
<keyword evidence="2" id="KW-0677">Repeat</keyword>
<feature type="region of interest" description="Disordered" evidence="7">
    <location>
        <begin position="421"/>
        <end position="489"/>
    </location>
</feature>
<dbReference type="PANTHER" id="PTHR45614">
    <property type="entry name" value="MYB PROTEIN-RELATED"/>
    <property type="match status" value="1"/>
</dbReference>
<comment type="caution">
    <text evidence="10">The sequence shown here is derived from an EMBL/GenBank/DDBJ whole genome shotgun (WGS) entry which is preliminary data.</text>
</comment>
<dbReference type="InterPro" id="IPR009057">
    <property type="entry name" value="Homeodomain-like_sf"/>
</dbReference>
<keyword evidence="6" id="KW-0539">Nucleus</keyword>
<dbReference type="GO" id="GO:0000981">
    <property type="term" value="F:DNA-binding transcription factor activity, RNA polymerase II-specific"/>
    <property type="evidence" value="ECO:0007669"/>
    <property type="project" value="TreeGrafter"/>
</dbReference>
<feature type="domain" description="HTH myb-type" evidence="9">
    <location>
        <begin position="146"/>
        <end position="200"/>
    </location>
</feature>
<gene>
    <name evidence="10" type="ORF">KP509_19G007400</name>
</gene>
<reference evidence="10" key="1">
    <citation type="submission" date="2021-08" db="EMBL/GenBank/DDBJ databases">
        <title>WGS assembly of Ceratopteris richardii.</title>
        <authorList>
            <person name="Marchant D.B."/>
            <person name="Chen G."/>
            <person name="Jenkins J."/>
            <person name="Shu S."/>
            <person name="Leebens-Mack J."/>
            <person name="Grimwood J."/>
            <person name="Schmutz J."/>
            <person name="Soltis P."/>
            <person name="Soltis D."/>
            <person name="Chen Z.-H."/>
        </authorList>
    </citation>
    <scope>NUCLEOTIDE SEQUENCE</scope>
    <source>
        <strain evidence="10">Whitten #5841</strain>
        <tissue evidence="10">Leaf</tissue>
    </source>
</reference>
<keyword evidence="11" id="KW-1185">Reference proteome</keyword>
<feature type="compositionally biased region" description="Polar residues" evidence="7">
    <location>
        <begin position="421"/>
        <end position="433"/>
    </location>
</feature>
<evidence type="ECO:0000256" key="3">
    <source>
        <dbReference type="ARBA" id="ARBA00023015"/>
    </source>
</evidence>
<dbReference type="AlphaFoldDB" id="A0A8T2SHV2"/>
<evidence type="ECO:0000256" key="1">
    <source>
        <dbReference type="ARBA" id="ARBA00004123"/>
    </source>
</evidence>
<feature type="compositionally biased region" description="Polar residues" evidence="7">
    <location>
        <begin position="508"/>
        <end position="543"/>
    </location>
</feature>
<evidence type="ECO:0000256" key="4">
    <source>
        <dbReference type="ARBA" id="ARBA00023125"/>
    </source>
</evidence>
<dbReference type="GO" id="GO:0005634">
    <property type="term" value="C:nucleus"/>
    <property type="evidence" value="ECO:0007669"/>
    <property type="project" value="UniProtKB-SubCell"/>
</dbReference>
<accession>A0A8T2SHV2</accession>
<keyword evidence="5" id="KW-0804">Transcription</keyword>
<evidence type="ECO:0000256" key="2">
    <source>
        <dbReference type="ARBA" id="ARBA00022737"/>
    </source>
</evidence>
<feature type="domain" description="Myb-like" evidence="8">
    <location>
        <begin position="146"/>
        <end position="196"/>
    </location>
</feature>
<dbReference type="SUPFAM" id="SSF46689">
    <property type="entry name" value="Homeodomain-like"/>
    <property type="match status" value="1"/>
</dbReference>
<evidence type="ECO:0000259" key="9">
    <source>
        <dbReference type="PROSITE" id="PS51294"/>
    </source>
</evidence>
<dbReference type="InterPro" id="IPR017930">
    <property type="entry name" value="Myb_dom"/>
</dbReference>
<dbReference type="Pfam" id="PF13921">
    <property type="entry name" value="Myb_DNA-bind_6"/>
    <property type="match status" value="1"/>
</dbReference>
<evidence type="ECO:0000313" key="10">
    <source>
        <dbReference type="EMBL" id="KAH7351640.1"/>
    </source>
</evidence>
<dbReference type="InterPro" id="IPR001005">
    <property type="entry name" value="SANT/Myb"/>
</dbReference>
<dbReference type="PANTHER" id="PTHR45614:SF150">
    <property type="entry name" value="MYB-LIKE DNA-BINDING DOMAIN CONTAINING PROTEIN, EXPRESSED"/>
    <property type="match status" value="1"/>
</dbReference>
<evidence type="ECO:0000313" key="11">
    <source>
        <dbReference type="Proteomes" id="UP000825935"/>
    </source>
</evidence>
<comment type="subcellular location">
    <subcellularLocation>
        <location evidence="1">Nucleus</location>
    </subcellularLocation>
</comment>